<gene>
    <name evidence="2" type="ORF">AQPW35_53170</name>
</gene>
<evidence type="ECO:0000313" key="3">
    <source>
        <dbReference type="Proteomes" id="UP000301751"/>
    </source>
</evidence>
<feature type="domain" description="SIS" evidence="1">
    <location>
        <begin position="35"/>
        <end position="199"/>
    </location>
</feature>
<keyword evidence="3" id="KW-1185">Reference proteome</keyword>
<sequence>MLEQRIQQQFFESADLKYQAAEVLGRPIEQAVAALVAGLTAGGRVLVAGLGASASLAQLVTAELIGCFERERPGLAALALGVDGPALSAMAVLPGASFDTVLSRQVETLGQPGDLLLLIDSDGNHPALLAAVAAAQGQDMTVIALTGRTGGALRGALGETDVLVAVPHDRRVRVLETHLLVLHCLCDAIDLQLLGEQDPA</sequence>
<dbReference type="Proteomes" id="UP000301751">
    <property type="component" value="Unassembled WGS sequence"/>
</dbReference>
<dbReference type="GO" id="GO:1901135">
    <property type="term" value="P:carbohydrate derivative metabolic process"/>
    <property type="evidence" value="ECO:0007669"/>
    <property type="project" value="InterPro"/>
</dbReference>
<keyword evidence="2" id="KW-0413">Isomerase</keyword>
<dbReference type="Pfam" id="PF13580">
    <property type="entry name" value="SIS_2"/>
    <property type="match status" value="1"/>
</dbReference>
<dbReference type="SUPFAM" id="SSF53697">
    <property type="entry name" value="SIS domain"/>
    <property type="match status" value="1"/>
</dbReference>
<dbReference type="GO" id="GO:0016853">
    <property type="term" value="F:isomerase activity"/>
    <property type="evidence" value="ECO:0007669"/>
    <property type="project" value="UniProtKB-KW"/>
</dbReference>
<dbReference type="InterPro" id="IPR046348">
    <property type="entry name" value="SIS_dom_sf"/>
</dbReference>
<comment type="caution">
    <text evidence="2">The sequence shown here is derived from an EMBL/GenBank/DDBJ whole genome shotgun (WGS) entry which is preliminary data.</text>
</comment>
<dbReference type="AlphaFoldDB" id="A0A480AZ81"/>
<organism evidence="2 3">
    <name type="scientific">Pseudaquabacterium pictum</name>
    <dbReference type="NCBI Taxonomy" id="2315236"/>
    <lineage>
        <taxon>Bacteria</taxon>
        <taxon>Pseudomonadati</taxon>
        <taxon>Pseudomonadota</taxon>
        <taxon>Betaproteobacteria</taxon>
        <taxon>Burkholderiales</taxon>
        <taxon>Sphaerotilaceae</taxon>
        <taxon>Pseudaquabacterium</taxon>
    </lineage>
</organism>
<dbReference type="Gene3D" id="3.40.50.10490">
    <property type="entry name" value="Glucose-6-phosphate isomerase like protein, domain 1"/>
    <property type="match status" value="1"/>
</dbReference>
<dbReference type="InterPro" id="IPR001347">
    <property type="entry name" value="SIS_dom"/>
</dbReference>
<proteinExistence type="predicted"/>
<dbReference type="PANTHER" id="PTHR30390">
    <property type="entry name" value="SEDOHEPTULOSE 7-PHOSPHATE ISOMERASE / DNAA INITIATOR-ASSOCIATING FACTOR FOR REPLICATION INITIATION"/>
    <property type="match status" value="1"/>
</dbReference>
<accession>A0A480AZ81</accession>
<reference evidence="3" key="1">
    <citation type="submission" date="2019-03" db="EMBL/GenBank/DDBJ databases">
        <title>Aquabacterium pictum sp.nov., the first bacteriochlorophyll a-containing freshwater bacterium in the genus Aquabacterium of the class Betaproteobacteria.</title>
        <authorList>
            <person name="Hirose S."/>
            <person name="Tank M."/>
            <person name="Hara E."/>
            <person name="Tamaki H."/>
            <person name="Takaichi S."/>
            <person name="Haruta S."/>
            <person name="Hanada S."/>
        </authorList>
    </citation>
    <scope>NUCLEOTIDE SEQUENCE [LARGE SCALE GENOMIC DNA]</scope>
    <source>
        <strain evidence="3">W35</strain>
    </source>
</reference>
<evidence type="ECO:0000259" key="1">
    <source>
        <dbReference type="PROSITE" id="PS51464"/>
    </source>
</evidence>
<dbReference type="PROSITE" id="PS51464">
    <property type="entry name" value="SIS"/>
    <property type="match status" value="1"/>
</dbReference>
<name>A0A480AZ81_9BURK</name>
<dbReference type="OrthoDB" id="9810929at2"/>
<evidence type="ECO:0000313" key="2">
    <source>
        <dbReference type="EMBL" id="GCL66236.1"/>
    </source>
</evidence>
<dbReference type="GO" id="GO:0097367">
    <property type="term" value="F:carbohydrate derivative binding"/>
    <property type="evidence" value="ECO:0007669"/>
    <property type="project" value="InterPro"/>
</dbReference>
<protein>
    <submittedName>
        <fullName evidence="2">Phosphosugar isomerase</fullName>
    </submittedName>
</protein>
<dbReference type="InterPro" id="IPR035461">
    <property type="entry name" value="GmhA/DiaA"/>
</dbReference>
<dbReference type="EMBL" id="BJCL01000029">
    <property type="protein sequence ID" value="GCL66236.1"/>
    <property type="molecule type" value="Genomic_DNA"/>
</dbReference>
<dbReference type="PANTHER" id="PTHR30390:SF6">
    <property type="entry name" value="DNAA INITIATOR-ASSOCIATING PROTEIN DIAA"/>
    <property type="match status" value="1"/>
</dbReference>
<dbReference type="InterPro" id="IPR050099">
    <property type="entry name" value="SIS_GmhA/DiaA_subfam"/>
</dbReference>
<dbReference type="RefSeq" id="WP_137735936.1">
    <property type="nucleotide sequence ID" value="NZ_BJCL01000029.1"/>
</dbReference>
<dbReference type="CDD" id="cd05006">
    <property type="entry name" value="SIS_GmhA"/>
    <property type="match status" value="1"/>
</dbReference>